<protein>
    <recommendedName>
        <fullName evidence="3">Secretion system C-terminal sorting domain-containing protein</fullName>
    </recommendedName>
</protein>
<evidence type="ECO:0000313" key="5">
    <source>
        <dbReference type="Proteomes" id="UP000093432"/>
    </source>
</evidence>
<evidence type="ECO:0000259" key="3">
    <source>
        <dbReference type="Pfam" id="PF18962"/>
    </source>
</evidence>
<dbReference type="Pfam" id="PF18962">
    <property type="entry name" value="Por_Secre_tail"/>
    <property type="match status" value="1"/>
</dbReference>
<comment type="caution">
    <text evidence="4">The sequence shown here is derived from an EMBL/GenBank/DDBJ whole genome shotgun (WGS) entry which is preliminary data.</text>
</comment>
<dbReference type="NCBIfam" id="TIGR04183">
    <property type="entry name" value="Por_Secre_tail"/>
    <property type="match status" value="1"/>
</dbReference>
<evidence type="ECO:0000256" key="1">
    <source>
        <dbReference type="ARBA" id="ARBA00022729"/>
    </source>
</evidence>
<dbReference type="OrthoDB" id="1274819at2"/>
<dbReference type="Gene3D" id="2.60.40.3080">
    <property type="match status" value="1"/>
</dbReference>
<dbReference type="STRING" id="651561.BBI00_01775"/>
<evidence type="ECO:0000313" key="4">
    <source>
        <dbReference type="EMBL" id="OCA73145.1"/>
    </source>
</evidence>
<accession>A0A1B8ZNI5</accession>
<feature type="signal peptide" evidence="2">
    <location>
        <begin position="1"/>
        <end position="21"/>
    </location>
</feature>
<dbReference type="AlphaFoldDB" id="A0A1B8ZNI5"/>
<proteinExistence type="predicted"/>
<feature type="domain" description="Secretion system C-terminal sorting" evidence="3">
    <location>
        <begin position="401"/>
        <end position="471"/>
    </location>
</feature>
<name>A0A1B8ZNI5_9FLAO</name>
<reference evidence="5" key="1">
    <citation type="submission" date="2016-07" db="EMBL/GenBank/DDBJ databases">
        <authorList>
            <person name="Florea S."/>
            <person name="Webb J.S."/>
            <person name="Jaromczyk J."/>
            <person name="Schardl C.L."/>
        </authorList>
    </citation>
    <scope>NUCLEOTIDE SEQUENCE [LARGE SCALE GENOMIC DNA]</scope>
    <source>
        <strain evidence="5">CC-VM-7</strain>
    </source>
</reference>
<dbReference type="RefSeq" id="WP_065397157.1">
    <property type="nucleotide sequence ID" value="NZ_MAYG01000001.1"/>
</dbReference>
<dbReference type="Proteomes" id="UP000093432">
    <property type="component" value="Unassembled WGS sequence"/>
</dbReference>
<keyword evidence="1 2" id="KW-0732">Signal</keyword>
<dbReference type="EMBL" id="MAYG01000001">
    <property type="protein sequence ID" value="OCA73145.1"/>
    <property type="molecule type" value="Genomic_DNA"/>
</dbReference>
<evidence type="ECO:0000256" key="2">
    <source>
        <dbReference type="SAM" id="SignalP"/>
    </source>
</evidence>
<organism evidence="4 5">
    <name type="scientific">Chryseobacterium arthrosphaerae</name>
    <dbReference type="NCBI Taxonomy" id="651561"/>
    <lineage>
        <taxon>Bacteria</taxon>
        <taxon>Pseudomonadati</taxon>
        <taxon>Bacteroidota</taxon>
        <taxon>Flavobacteriia</taxon>
        <taxon>Flavobacteriales</taxon>
        <taxon>Weeksellaceae</taxon>
        <taxon>Chryseobacterium group</taxon>
        <taxon>Chryseobacterium</taxon>
    </lineage>
</organism>
<feature type="chain" id="PRO_5008620929" description="Secretion system C-terminal sorting domain-containing protein" evidence="2">
    <location>
        <begin position="22"/>
        <end position="473"/>
    </location>
</feature>
<sequence length="473" mass="52650">MKKTFLFFFMAFLMSWSQLKAQSDYIIMLDNGSSTDELAYMQMRLGGIKLIEQLLACNPENRVAVVQYGAGIQGNNTGIYKPLIYIESDFTKDHFTAQNFERRLNFGDFFDESLGLVDDALNGTPNADIVSAQKTLDVAQPLNVIVLTDAERSTGGINIINSSFITNSDPNASSEFFNMLKFKNEREAKFTIVHLNTKPVDIQAAAAVASRNIAGPYTGTAEWVSGNDNNGPRMYYNRTNGFGLYSSEINYWKDMAEKICQPIKGQPTFNFLYEPGACGADFASFNGEYNLPSGTTLIDLKVDVVSLSTGQVYSIPANPVSIGSGGFSYNLQASDLVVLKYAGATGWHKFRLTLNYDNNGQIGSVYSWNNYPYFEYDINMDCPRSVEAVASEKEKIFKLTPNPTSGLFSIVLTKEMASGKVEVRDLTGNLVYHKQLRNEKQVDVNLSSRKEGIYIVNVITDKNETFSEKIIKK</sequence>
<gene>
    <name evidence="4" type="ORF">BBI00_01775</name>
</gene>
<dbReference type="InterPro" id="IPR026444">
    <property type="entry name" value="Secre_tail"/>
</dbReference>